<evidence type="ECO:0000256" key="1">
    <source>
        <dbReference type="ARBA" id="ARBA00004429"/>
    </source>
</evidence>
<dbReference type="Pfam" id="PF04290">
    <property type="entry name" value="DctQ"/>
    <property type="match status" value="1"/>
</dbReference>
<comment type="subcellular location">
    <subcellularLocation>
        <location evidence="1 9">Cell inner membrane</location>
        <topology evidence="1 9">Multi-pass membrane protein</topology>
    </subcellularLocation>
</comment>
<evidence type="ECO:0000256" key="3">
    <source>
        <dbReference type="ARBA" id="ARBA00022475"/>
    </source>
</evidence>
<dbReference type="InterPro" id="IPR007387">
    <property type="entry name" value="TRAP_DctQ"/>
</dbReference>
<dbReference type="RefSeq" id="WP_211268175.1">
    <property type="nucleotide sequence ID" value="NZ_LWHB01000150.1"/>
</dbReference>
<organism evidence="11 12">
    <name type="scientific">Suttonella ornithocola</name>
    <dbReference type="NCBI Taxonomy" id="279832"/>
    <lineage>
        <taxon>Bacteria</taxon>
        <taxon>Pseudomonadati</taxon>
        <taxon>Pseudomonadota</taxon>
        <taxon>Gammaproteobacteria</taxon>
        <taxon>Cardiobacteriales</taxon>
        <taxon>Cardiobacteriaceae</taxon>
        <taxon>Suttonella</taxon>
    </lineage>
</organism>
<keyword evidence="3" id="KW-1003">Cell membrane</keyword>
<dbReference type="GO" id="GO:0022857">
    <property type="term" value="F:transmembrane transporter activity"/>
    <property type="evidence" value="ECO:0007669"/>
    <property type="project" value="UniProtKB-UniRule"/>
</dbReference>
<dbReference type="GO" id="GO:0005886">
    <property type="term" value="C:plasma membrane"/>
    <property type="evidence" value="ECO:0007669"/>
    <property type="project" value="UniProtKB-SubCell"/>
</dbReference>
<evidence type="ECO:0000256" key="5">
    <source>
        <dbReference type="ARBA" id="ARBA00022692"/>
    </source>
</evidence>
<evidence type="ECO:0000256" key="6">
    <source>
        <dbReference type="ARBA" id="ARBA00022989"/>
    </source>
</evidence>
<comment type="caution">
    <text evidence="9">Lacks conserved residue(s) required for the propagation of feature annotation.</text>
</comment>
<comment type="subunit">
    <text evidence="9">The complex comprises the extracytoplasmic solute receptor protein and the two transmembrane proteins.</text>
</comment>
<dbReference type="Proteomes" id="UP000254601">
    <property type="component" value="Unassembled WGS sequence"/>
</dbReference>
<evidence type="ECO:0000256" key="8">
    <source>
        <dbReference type="ARBA" id="ARBA00038436"/>
    </source>
</evidence>
<evidence type="ECO:0000313" key="11">
    <source>
        <dbReference type="EMBL" id="SUO93845.1"/>
    </source>
</evidence>
<keyword evidence="2 9" id="KW-0813">Transport</keyword>
<dbReference type="AlphaFoldDB" id="A0A380MMI6"/>
<feature type="transmembrane region" description="Helical" evidence="9">
    <location>
        <begin position="48"/>
        <end position="64"/>
    </location>
</feature>
<gene>
    <name evidence="11" type="ORF">NCTC13337_00434</name>
</gene>
<evidence type="ECO:0000256" key="7">
    <source>
        <dbReference type="ARBA" id="ARBA00023136"/>
    </source>
</evidence>
<dbReference type="PANTHER" id="PTHR35011">
    <property type="entry name" value="2,3-DIKETO-L-GULONATE TRAP TRANSPORTER SMALL PERMEASE PROTEIN YIAM"/>
    <property type="match status" value="1"/>
</dbReference>
<keyword evidence="7 9" id="KW-0472">Membrane</keyword>
<name>A0A380MMI6_9GAMM</name>
<protein>
    <recommendedName>
        <fullName evidence="9">TRAP transporter small permease protein</fullName>
    </recommendedName>
</protein>
<evidence type="ECO:0000259" key="10">
    <source>
        <dbReference type="Pfam" id="PF04290"/>
    </source>
</evidence>
<dbReference type="InterPro" id="IPR055348">
    <property type="entry name" value="DctQ"/>
</dbReference>
<proteinExistence type="inferred from homology"/>
<evidence type="ECO:0000313" key="12">
    <source>
        <dbReference type="Proteomes" id="UP000254601"/>
    </source>
</evidence>
<keyword evidence="6 9" id="KW-1133">Transmembrane helix</keyword>
<dbReference type="PANTHER" id="PTHR35011:SF2">
    <property type="entry name" value="2,3-DIKETO-L-GULONATE TRAP TRANSPORTER SMALL PERMEASE PROTEIN YIAM"/>
    <property type="match status" value="1"/>
</dbReference>
<keyword evidence="4 9" id="KW-0997">Cell inner membrane</keyword>
<evidence type="ECO:0000256" key="2">
    <source>
        <dbReference type="ARBA" id="ARBA00022448"/>
    </source>
</evidence>
<keyword evidence="12" id="KW-1185">Reference proteome</keyword>
<dbReference type="GO" id="GO:0015740">
    <property type="term" value="P:C4-dicarboxylate transport"/>
    <property type="evidence" value="ECO:0007669"/>
    <property type="project" value="TreeGrafter"/>
</dbReference>
<evidence type="ECO:0000256" key="9">
    <source>
        <dbReference type="RuleBase" id="RU369079"/>
    </source>
</evidence>
<comment type="similarity">
    <text evidence="8 9">Belongs to the TRAP transporter small permease family.</text>
</comment>
<feature type="transmembrane region" description="Helical" evidence="9">
    <location>
        <begin position="12"/>
        <end position="36"/>
    </location>
</feature>
<accession>A0A380MMI6</accession>
<keyword evidence="5 9" id="KW-0812">Transmembrane</keyword>
<evidence type="ECO:0000256" key="4">
    <source>
        <dbReference type="ARBA" id="ARBA00022519"/>
    </source>
</evidence>
<reference evidence="11 12" key="1">
    <citation type="submission" date="2018-06" db="EMBL/GenBank/DDBJ databases">
        <authorList>
            <consortium name="Pathogen Informatics"/>
            <person name="Doyle S."/>
        </authorList>
    </citation>
    <scope>NUCLEOTIDE SEQUENCE [LARGE SCALE GENOMIC DNA]</scope>
    <source>
        <strain evidence="11 12">NCTC13337</strain>
    </source>
</reference>
<dbReference type="EMBL" id="UHIC01000001">
    <property type="protein sequence ID" value="SUO93845.1"/>
    <property type="molecule type" value="Genomic_DNA"/>
</dbReference>
<feature type="domain" description="Tripartite ATP-independent periplasmic transporters DctQ component" evidence="10">
    <location>
        <begin position="23"/>
        <end position="94"/>
    </location>
</feature>
<comment type="function">
    <text evidence="9">Part of the tripartite ATP-independent periplasmic (TRAP) transport system.</text>
</comment>
<sequence length="110" mass="12729">MKLLRHFWQDIEAWLCILIFIGITALGFINVCVRYLTSYAFASTEELLLQGFLLLTIFGAALAARRREHLAVTFFSDFLSIKWLQIVRVFSALVSPSYYLPPLGIVEKWR</sequence>